<reference evidence="10" key="1">
    <citation type="submission" date="2011-08" db="EMBL/GenBank/DDBJ databases">
        <authorList>
            <consortium name="The Broad Institute Genome Sequencing Platform"/>
            <person name="Earl A."/>
            <person name="Ward D."/>
            <person name="Feldgarden M."/>
            <person name="Gevers D."/>
            <person name="Sizova M."/>
            <person name="Hazen A."/>
            <person name="Epstein S."/>
            <person name="Young S.K."/>
            <person name="Zeng Q."/>
            <person name="Gargeya S."/>
            <person name="Fitzgerald M."/>
            <person name="Haas B."/>
            <person name="Abouelleil A."/>
            <person name="Alvarado L."/>
            <person name="Arachchi H.M."/>
            <person name="Berlin A."/>
            <person name="Brown A."/>
            <person name="Chapman S.B."/>
            <person name="Chen Z."/>
            <person name="Dunbar C."/>
            <person name="Freedman E."/>
            <person name="Gearin G."/>
            <person name="Gellesch M."/>
            <person name="Goldberg J."/>
            <person name="Griggs A."/>
            <person name="Gujja S."/>
            <person name="Heiman D."/>
            <person name="Howarth C."/>
            <person name="Larson L."/>
            <person name="Lui A."/>
            <person name="MacDonald P.J.P."/>
            <person name="Montmayeur A."/>
            <person name="Murphy C."/>
            <person name="Neiman D."/>
            <person name="Pearson M."/>
            <person name="Priest M."/>
            <person name="Roberts A."/>
            <person name="Saif S."/>
            <person name="Shea T."/>
            <person name="Shenoy N."/>
            <person name="Sisk P."/>
            <person name="Stolte C."/>
            <person name="Sykes S."/>
            <person name="Wortman J."/>
            <person name="Nusbaum C."/>
            <person name="Birren B."/>
        </authorList>
    </citation>
    <scope>NUCLEOTIDE SEQUENCE</scope>
    <source>
        <strain evidence="10">ACB1</strain>
    </source>
</reference>
<dbReference type="EMBL" id="AFZC02000003">
    <property type="protein sequence ID" value="EHL11940.1"/>
    <property type="molecule type" value="Genomic_DNA"/>
</dbReference>
<comment type="caution">
    <text evidence="10">The sequence shown here is derived from an EMBL/GenBank/DDBJ whole genome shotgun (WGS) entry which is preliminary data.</text>
</comment>
<feature type="transmembrane region" description="Helical" evidence="8">
    <location>
        <begin position="71"/>
        <end position="92"/>
    </location>
</feature>
<dbReference type="GO" id="GO:0005886">
    <property type="term" value="C:plasma membrane"/>
    <property type="evidence" value="ECO:0007669"/>
    <property type="project" value="UniProtKB-SubCell"/>
</dbReference>
<evidence type="ECO:0000256" key="4">
    <source>
        <dbReference type="ARBA" id="ARBA00022475"/>
    </source>
</evidence>
<dbReference type="GO" id="GO:0015920">
    <property type="term" value="P:lipopolysaccharide transport"/>
    <property type="evidence" value="ECO:0007669"/>
    <property type="project" value="TreeGrafter"/>
</dbReference>
<accession>G9WN37</accession>
<feature type="domain" description="ABC transmembrane type-2" evidence="9">
    <location>
        <begin position="32"/>
        <end position="260"/>
    </location>
</feature>
<dbReference type="AlphaFoldDB" id="G9WN37"/>
<evidence type="ECO:0000256" key="2">
    <source>
        <dbReference type="ARBA" id="ARBA00007783"/>
    </source>
</evidence>
<evidence type="ECO:0000256" key="6">
    <source>
        <dbReference type="ARBA" id="ARBA00022989"/>
    </source>
</evidence>
<dbReference type="PANTHER" id="PTHR30413">
    <property type="entry name" value="INNER MEMBRANE TRANSPORT PERMEASE"/>
    <property type="match status" value="1"/>
</dbReference>
<evidence type="ECO:0000256" key="8">
    <source>
        <dbReference type="RuleBase" id="RU361157"/>
    </source>
</evidence>
<gene>
    <name evidence="10" type="ORF">HMPREF9625_00770</name>
</gene>
<feature type="transmembrane region" description="Helical" evidence="8">
    <location>
        <begin position="147"/>
        <end position="171"/>
    </location>
</feature>
<dbReference type="PATRIC" id="fig|796943.3.peg.1174"/>
<reference evidence="10" key="2">
    <citation type="submission" date="2013-03" db="EMBL/GenBank/DDBJ databases">
        <title>The Genome Sequence of Oribacterium sp. ACB1.</title>
        <authorList>
            <consortium name="The Broad Institute Genomics Platform"/>
            <consortium name="The Broad Institute Genome Sequencing Center for Infectious Disease"/>
            <person name="Earl A."/>
            <person name="Ward D."/>
            <person name="Feldgarden M."/>
            <person name="Gevers D."/>
            <person name="Sizova M."/>
            <person name="Hazen A."/>
            <person name="Epstein S."/>
            <person name="Walker B."/>
            <person name="Young S."/>
            <person name="Zeng Q."/>
            <person name="Gargeya S."/>
            <person name="Fitzgerald M."/>
            <person name="Haas B."/>
            <person name="Abouelleil A."/>
            <person name="Allen A.W."/>
            <person name="Alvarado L."/>
            <person name="Arachchi H.M."/>
            <person name="Berlin A.M."/>
            <person name="Chapman S.B."/>
            <person name="Gainer-Dewar J."/>
            <person name="Goldberg J."/>
            <person name="Griggs A."/>
            <person name="Gujja S."/>
            <person name="Hansen M."/>
            <person name="Howarth C."/>
            <person name="Imamovic A."/>
            <person name="Ireland A."/>
            <person name="Larimer J."/>
            <person name="McCowan C."/>
            <person name="Murphy C."/>
            <person name="Pearson M."/>
            <person name="Poon T.W."/>
            <person name="Priest M."/>
            <person name="Roberts A."/>
            <person name="Saif S."/>
            <person name="Shea T."/>
            <person name="Sisk P."/>
            <person name="Sykes S."/>
            <person name="Wortman J."/>
            <person name="Nusbaum C."/>
            <person name="Birren B."/>
        </authorList>
    </citation>
    <scope>NUCLEOTIDE SEQUENCE [LARGE SCALE GENOMIC DNA]</scope>
    <source>
        <strain evidence="10">ACB1</strain>
    </source>
</reference>
<dbReference type="InterPro" id="IPR013525">
    <property type="entry name" value="ABC2_TM"/>
</dbReference>
<dbReference type="PROSITE" id="PS51012">
    <property type="entry name" value="ABC_TM2"/>
    <property type="match status" value="1"/>
</dbReference>
<evidence type="ECO:0000313" key="11">
    <source>
        <dbReference type="Proteomes" id="UP000018461"/>
    </source>
</evidence>
<evidence type="ECO:0000256" key="7">
    <source>
        <dbReference type="ARBA" id="ARBA00023136"/>
    </source>
</evidence>
<keyword evidence="7 8" id="KW-0472">Membrane</keyword>
<dbReference type="PANTHER" id="PTHR30413:SF10">
    <property type="entry name" value="CAPSULE POLYSACCHARIDE EXPORT INNER-MEMBRANE PROTEIN CTRC"/>
    <property type="match status" value="1"/>
</dbReference>
<evidence type="ECO:0000259" key="9">
    <source>
        <dbReference type="PROSITE" id="PS51012"/>
    </source>
</evidence>
<keyword evidence="11" id="KW-1185">Reference proteome</keyword>
<dbReference type="Pfam" id="PF01061">
    <property type="entry name" value="ABC2_membrane"/>
    <property type="match status" value="1"/>
</dbReference>
<feature type="transmembrane region" description="Helical" evidence="8">
    <location>
        <begin position="240"/>
        <end position="258"/>
    </location>
</feature>
<dbReference type="HOGENOM" id="CLU_060703_1_0_9"/>
<dbReference type="GO" id="GO:0140359">
    <property type="term" value="F:ABC-type transporter activity"/>
    <property type="evidence" value="ECO:0007669"/>
    <property type="project" value="InterPro"/>
</dbReference>
<dbReference type="Proteomes" id="UP000018461">
    <property type="component" value="Unassembled WGS sequence"/>
</dbReference>
<dbReference type="STRING" id="796943.HMPREF9625_00770"/>
<keyword evidence="6 8" id="KW-1133">Transmembrane helix</keyword>
<evidence type="ECO:0000256" key="3">
    <source>
        <dbReference type="ARBA" id="ARBA00022448"/>
    </source>
</evidence>
<comment type="similarity">
    <text evidence="2 8">Belongs to the ABC-2 integral membrane protein family.</text>
</comment>
<feature type="transmembrane region" description="Helical" evidence="8">
    <location>
        <begin position="28"/>
        <end position="51"/>
    </location>
</feature>
<dbReference type="InterPro" id="IPR047817">
    <property type="entry name" value="ABC2_TM_bact-type"/>
</dbReference>
<evidence type="ECO:0000256" key="1">
    <source>
        <dbReference type="ARBA" id="ARBA00004651"/>
    </source>
</evidence>
<organism evidence="10 11">
    <name type="scientific">Oribacterium parvum ACB1</name>
    <dbReference type="NCBI Taxonomy" id="796943"/>
    <lineage>
        <taxon>Bacteria</taxon>
        <taxon>Bacillati</taxon>
        <taxon>Bacillota</taxon>
        <taxon>Clostridia</taxon>
        <taxon>Lachnospirales</taxon>
        <taxon>Lachnospiraceae</taxon>
        <taxon>Oribacterium</taxon>
    </lineage>
</organism>
<comment type="subcellular location">
    <subcellularLocation>
        <location evidence="1 8">Cell membrane</location>
        <topology evidence="1 8">Multi-pass membrane protein</topology>
    </subcellularLocation>
</comment>
<evidence type="ECO:0000256" key="5">
    <source>
        <dbReference type="ARBA" id="ARBA00022692"/>
    </source>
</evidence>
<proteinExistence type="inferred from homology"/>
<keyword evidence="3 8" id="KW-0813">Transport</keyword>
<evidence type="ECO:0000313" key="10">
    <source>
        <dbReference type="EMBL" id="EHL11940.1"/>
    </source>
</evidence>
<keyword evidence="5 8" id="KW-0812">Transmembrane</keyword>
<name>G9WN37_9FIRM</name>
<feature type="transmembrane region" description="Helical" evidence="8">
    <location>
        <begin position="112"/>
        <end position="135"/>
    </location>
</feature>
<sequence length="268" mass="31412">MFSLLRECKKKHKMILELARADFRKRFVGSYFGAVWMFIQPLVTIAIYAFIFGPYGFKSSPPVPNVSYTLWLIPGIVPWFFFSEIMNMNTGILQEYHYLVKKVVFPIELLPIIKLLSCLLVHGFFLLVMFLFYLFSGKFPKLSWLQVLYYSFATACFGLGLSYFTSAISVFFKDMQQIVGIVLQFGIWMVPIMYDELLFTNKAPILKIFFKLNPFYYIVAGYRDSMITGNFFFERPGLSLYFWAVTLLLLFVGLRFFRSLRPHFSDVL</sequence>
<protein>
    <recommendedName>
        <fullName evidence="8">Transport permease protein</fullName>
    </recommendedName>
</protein>
<keyword evidence="4 8" id="KW-1003">Cell membrane</keyword>
<feature type="transmembrane region" description="Helical" evidence="8">
    <location>
        <begin position="178"/>
        <end position="194"/>
    </location>
</feature>